<evidence type="ECO:0000256" key="1">
    <source>
        <dbReference type="ARBA" id="ARBA00004370"/>
    </source>
</evidence>
<dbReference type="RefSeq" id="WP_369330734.1">
    <property type="nucleotide sequence ID" value="NZ_JAULBC010000006.1"/>
</dbReference>
<accession>A0ABV3ZHF1</accession>
<feature type="domain" description="Bacterial surface antigen (D15)" evidence="3">
    <location>
        <begin position="89"/>
        <end position="351"/>
    </location>
</feature>
<evidence type="ECO:0000313" key="4">
    <source>
        <dbReference type="EMBL" id="MEX6689327.1"/>
    </source>
</evidence>
<dbReference type="Pfam" id="PF01103">
    <property type="entry name" value="Omp85"/>
    <property type="match status" value="1"/>
</dbReference>
<sequence>MAEKKGLLLPYPVLGYAPETKFQYGVGAVYSFYIDKTSPKTRNSALYSYNMFTAESQIQLILQGSIWTKDNVWHFFTSGIYSDFPIYFYGIGAHTKESDADLITAKRFRFVAGAERKIIEHVYAGAGLGLQSDDFTDAAPGGIFDTGKYVGKQGGKLALLGYQLVYDDRDYENYTTKGYYLKAGGWSNFGYSDWHYTFFTIDGRCFIPVGKNQTLGFQAVFQTTQGKDMPFYSLSNLGGSSYLRGYYMWRYSDQNLVAAQAEYRYRPWGSKRDRGFVSASRIIFGAFAGTGTVFPNTGFSWNDLFPSFGGGVRYMFDPLARLTLRLDYAVGSKKTGEDRSTGFYVSLNEAF</sequence>
<evidence type="ECO:0000313" key="5">
    <source>
        <dbReference type="Proteomes" id="UP001560573"/>
    </source>
</evidence>
<evidence type="ECO:0000259" key="3">
    <source>
        <dbReference type="Pfam" id="PF01103"/>
    </source>
</evidence>
<dbReference type="InterPro" id="IPR000184">
    <property type="entry name" value="Bac_surfAg_D15"/>
</dbReference>
<comment type="caution">
    <text evidence="4">The sequence shown here is derived from an EMBL/GenBank/DDBJ whole genome shotgun (WGS) entry which is preliminary data.</text>
</comment>
<protein>
    <submittedName>
        <fullName evidence="4">BamA/TamA family outer membrane protein</fullName>
    </submittedName>
</protein>
<proteinExistence type="predicted"/>
<organism evidence="4 5">
    <name type="scientific">Danxiaibacter flavus</name>
    <dbReference type="NCBI Taxonomy" id="3049108"/>
    <lineage>
        <taxon>Bacteria</taxon>
        <taxon>Pseudomonadati</taxon>
        <taxon>Bacteroidota</taxon>
        <taxon>Chitinophagia</taxon>
        <taxon>Chitinophagales</taxon>
        <taxon>Chitinophagaceae</taxon>
        <taxon>Danxiaibacter</taxon>
    </lineage>
</organism>
<keyword evidence="5" id="KW-1185">Reference proteome</keyword>
<dbReference type="Gene3D" id="2.40.160.50">
    <property type="entry name" value="membrane protein fhac: a member of the omp85/tpsb transporter family"/>
    <property type="match status" value="1"/>
</dbReference>
<reference evidence="4 5" key="1">
    <citation type="submission" date="2023-07" db="EMBL/GenBank/DDBJ databases">
        <authorList>
            <person name="Lian W.-H."/>
        </authorList>
    </citation>
    <scope>NUCLEOTIDE SEQUENCE [LARGE SCALE GENOMIC DNA]</scope>
    <source>
        <strain evidence="4 5">SYSU DXS3180</strain>
    </source>
</reference>
<evidence type="ECO:0000256" key="2">
    <source>
        <dbReference type="ARBA" id="ARBA00023136"/>
    </source>
</evidence>
<keyword evidence="2" id="KW-0472">Membrane</keyword>
<dbReference type="Proteomes" id="UP001560573">
    <property type="component" value="Unassembled WGS sequence"/>
</dbReference>
<gene>
    <name evidence="4" type="ORF">QTN47_17595</name>
</gene>
<comment type="subcellular location">
    <subcellularLocation>
        <location evidence="1">Membrane</location>
    </subcellularLocation>
</comment>
<dbReference type="EMBL" id="JAULBC010000006">
    <property type="protein sequence ID" value="MEX6689327.1"/>
    <property type="molecule type" value="Genomic_DNA"/>
</dbReference>
<name>A0ABV3ZHF1_9BACT</name>